<dbReference type="GO" id="GO:0006310">
    <property type="term" value="P:DNA recombination"/>
    <property type="evidence" value="ECO:0007669"/>
    <property type="project" value="UniProtKB-UniRule"/>
</dbReference>
<dbReference type="RefSeq" id="WP_055438406.1">
    <property type="nucleotide sequence ID" value="NZ_CYHB01000001.1"/>
</dbReference>
<name>A0A0K6GYB3_9GAMM</name>
<keyword evidence="6 13" id="KW-0227">DNA damage</keyword>
<feature type="binding site" evidence="13">
    <location>
        <position position="8"/>
    </location>
    <ligand>
        <name>Mg(2+)</name>
        <dbReference type="ChEBI" id="CHEBI:18420"/>
        <label>1</label>
    </ligand>
</feature>
<dbReference type="PANTHER" id="PTHR30194">
    <property type="entry name" value="CROSSOVER JUNCTION ENDODEOXYRIBONUCLEASE RUVC"/>
    <property type="match status" value="1"/>
</dbReference>
<keyword evidence="7 13" id="KW-0378">Hydrolase</keyword>
<keyword evidence="3 13" id="KW-0540">Nuclease</keyword>
<dbReference type="InterPro" id="IPR020563">
    <property type="entry name" value="X-over_junc_endoDNase_Mg_BS"/>
</dbReference>
<proteinExistence type="inferred from homology"/>
<dbReference type="EMBL" id="CYHB01000001">
    <property type="protein sequence ID" value="CUA83737.1"/>
    <property type="molecule type" value="Genomic_DNA"/>
</dbReference>
<evidence type="ECO:0000256" key="13">
    <source>
        <dbReference type="HAMAP-Rule" id="MF_00034"/>
    </source>
</evidence>
<dbReference type="NCBIfam" id="TIGR00228">
    <property type="entry name" value="ruvC"/>
    <property type="match status" value="1"/>
</dbReference>
<dbReference type="PROSITE" id="PS01321">
    <property type="entry name" value="RUVC"/>
    <property type="match status" value="1"/>
</dbReference>
<comment type="catalytic activity">
    <reaction evidence="12 13">
        <text>Endonucleolytic cleavage at a junction such as a reciprocal single-stranded crossover between two homologous DNA duplexes (Holliday junction).</text>
        <dbReference type="EC" id="3.1.21.10"/>
    </reaction>
</comment>
<dbReference type="GO" id="GO:0048476">
    <property type="term" value="C:Holliday junction resolvase complex"/>
    <property type="evidence" value="ECO:0007669"/>
    <property type="project" value="UniProtKB-UniRule"/>
</dbReference>
<dbReference type="GO" id="GO:0008821">
    <property type="term" value="F:crossover junction DNA endonuclease activity"/>
    <property type="evidence" value="ECO:0007669"/>
    <property type="project" value="UniProtKB-UniRule"/>
</dbReference>
<feature type="active site" evidence="13">
    <location>
        <position position="8"/>
    </location>
</feature>
<dbReference type="Pfam" id="PF02075">
    <property type="entry name" value="RuvC"/>
    <property type="match status" value="1"/>
</dbReference>
<evidence type="ECO:0000256" key="12">
    <source>
        <dbReference type="ARBA" id="ARBA00029354"/>
    </source>
</evidence>
<accession>A0A0K6GYB3</accession>
<evidence type="ECO:0000256" key="10">
    <source>
        <dbReference type="ARBA" id="ARBA00023172"/>
    </source>
</evidence>
<keyword evidence="9 13" id="KW-0238">DNA-binding</keyword>
<evidence type="ECO:0000256" key="6">
    <source>
        <dbReference type="ARBA" id="ARBA00022763"/>
    </source>
</evidence>
<dbReference type="OrthoDB" id="9805499at2"/>
<evidence type="ECO:0000256" key="1">
    <source>
        <dbReference type="ARBA" id="ARBA00009518"/>
    </source>
</evidence>
<dbReference type="AlphaFoldDB" id="A0A0K6GYB3"/>
<dbReference type="EC" id="3.1.21.10" evidence="13 14"/>
<evidence type="ECO:0000256" key="14">
    <source>
        <dbReference type="NCBIfam" id="TIGR00228"/>
    </source>
</evidence>
<dbReference type="InterPro" id="IPR012337">
    <property type="entry name" value="RNaseH-like_sf"/>
</dbReference>
<evidence type="ECO:0000256" key="7">
    <source>
        <dbReference type="ARBA" id="ARBA00022801"/>
    </source>
</evidence>
<reference evidence="16" key="1">
    <citation type="submission" date="2015-08" db="EMBL/GenBank/DDBJ databases">
        <authorList>
            <person name="Varghese N."/>
        </authorList>
    </citation>
    <scope>NUCLEOTIDE SEQUENCE [LARGE SCALE GENOMIC DNA]</scope>
    <source>
        <strain evidence="16">DSM 27808</strain>
    </source>
</reference>
<evidence type="ECO:0000256" key="11">
    <source>
        <dbReference type="ARBA" id="ARBA00023204"/>
    </source>
</evidence>
<keyword evidence="5 13" id="KW-0255">Endonuclease</keyword>
<keyword evidence="4 13" id="KW-0479">Metal-binding</keyword>
<evidence type="ECO:0000256" key="9">
    <source>
        <dbReference type="ARBA" id="ARBA00023125"/>
    </source>
</evidence>
<comment type="function">
    <text evidence="13">The RuvA-RuvB-RuvC complex processes Holliday junction (HJ) DNA during genetic recombination and DNA repair. Endonuclease that resolves HJ intermediates. Cleaves cruciform DNA by making single-stranded nicks across the HJ at symmetrical positions within the homologous arms, yielding a 5'-phosphate and a 3'-hydroxyl group; requires a central core of homology in the junction. The consensus cleavage sequence is 5'-(A/T)TT(C/G)-3'. Cleavage occurs on the 3'-side of the TT dinucleotide at the point of strand exchange. HJ branch migration catalyzed by RuvA-RuvB allows RuvC to scan DNA until it finds its consensus sequence, where it cleaves and resolves the cruciform DNA.</text>
</comment>
<dbReference type="Proteomes" id="UP000182598">
    <property type="component" value="Unassembled WGS sequence"/>
</dbReference>
<evidence type="ECO:0000256" key="8">
    <source>
        <dbReference type="ARBA" id="ARBA00022842"/>
    </source>
</evidence>
<keyword evidence="16" id="KW-1185">Reference proteome</keyword>
<keyword evidence="2 13" id="KW-0963">Cytoplasm</keyword>
<dbReference type="HAMAP" id="MF_00034">
    <property type="entry name" value="RuvC"/>
    <property type="match status" value="1"/>
</dbReference>
<feature type="binding site" evidence="13">
    <location>
        <position position="146"/>
    </location>
    <ligand>
        <name>Mg(2+)</name>
        <dbReference type="ChEBI" id="CHEBI:18420"/>
        <label>1</label>
    </ligand>
</feature>
<evidence type="ECO:0000256" key="5">
    <source>
        <dbReference type="ARBA" id="ARBA00022759"/>
    </source>
</evidence>
<evidence type="ECO:0000256" key="3">
    <source>
        <dbReference type="ARBA" id="ARBA00022722"/>
    </source>
</evidence>
<dbReference type="FunFam" id="3.30.420.10:FF:000002">
    <property type="entry name" value="Crossover junction endodeoxyribonuclease RuvC"/>
    <property type="match status" value="1"/>
</dbReference>
<evidence type="ECO:0000256" key="2">
    <source>
        <dbReference type="ARBA" id="ARBA00022490"/>
    </source>
</evidence>
<protein>
    <recommendedName>
        <fullName evidence="13 14">Crossover junction endodeoxyribonuclease RuvC</fullName>
        <ecNumber evidence="13 14">3.1.21.10</ecNumber>
    </recommendedName>
    <alternativeName>
        <fullName evidence="13">Holliday junction nuclease RuvC</fullName>
    </alternativeName>
    <alternativeName>
        <fullName evidence="13">Holliday junction resolvase RuvC</fullName>
    </alternativeName>
</protein>
<dbReference type="Gene3D" id="3.30.420.10">
    <property type="entry name" value="Ribonuclease H-like superfamily/Ribonuclease H"/>
    <property type="match status" value="1"/>
</dbReference>
<dbReference type="SUPFAM" id="SSF53098">
    <property type="entry name" value="Ribonuclease H-like"/>
    <property type="match status" value="1"/>
</dbReference>
<sequence length="172" mass="18110">MAIILGIDPGTRLTGYGVIRQSGKQLTYLGSGCINVMRSLKGEAEPTLADKLKVIHDGVAELIAQFQPSEFAIEQVFMARNPDSALKLGQARGAAIVAAASAGLPVAEYAARLVKQAVVGTGAADKTQVQHMVMAMLQLQHKPQADAADALAVAICHAHTQTQLIRTTRGRA</sequence>
<gene>
    <name evidence="13" type="primary">ruvC</name>
    <name evidence="15" type="ORF">Ga0061064_0756</name>
</gene>
<feature type="binding site" evidence="13">
    <location>
        <position position="74"/>
    </location>
    <ligand>
        <name>Mg(2+)</name>
        <dbReference type="ChEBI" id="CHEBI:18420"/>
        <label>2</label>
    </ligand>
</feature>
<dbReference type="GO" id="GO:0000287">
    <property type="term" value="F:magnesium ion binding"/>
    <property type="evidence" value="ECO:0007669"/>
    <property type="project" value="UniProtKB-UniRule"/>
</dbReference>
<feature type="active site" evidence="13">
    <location>
        <position position="74"/>
    </location>
</feature>
<comment type="subcellular location">
    <subcellularLocation>
        <location evidence="13">Cytoplasm</location>
    </subcellularLocation>
</comment>
<comment type="cofactor">
    <cofactor evidence="13">
        <name>Mg(2+)</name>
        <dbReference type="ChEBI" id="CHEBI:18420"/>
    </cofactor>
    <text evidence="13">Binds 2 Mg(2+) ion per subunit.</text>
</comment>
<evidence type="ECO:0000313" key="15">
    <source>
        <dbReference type="EMBL" id="CUA83737.1"/>
    </source>
</evidence>
<keyword evidence="11 13" id="KW-0234">DNA repair</keyword>
<dbReference type="PRINTS" id="PR00696">
    <property type="entry name" value="RSOLVASERUVC"/>
</dbReference>
<keyword evidence="10 13" id="KW-0233">DNA recombination</keyword>
<dbReference type="InterPro" id="IPR002176">
    <property type="entry name" value="X-over_junc_endoDNase_RuvC"/>
</dbReference>
<feature type="active site" evidence="13">
    <location>
        <position position="146"/>
    </location>
</feature>
<dbReference type="InterPro" id="IPR036397">
    <property type="entry name" value="RNaseH_sf"/>
</dbReference>
<evidence type="ECO:0000313" key="16">
    <source>
        <dbReference type="Proteomes" id="UP000182598"/>
    </source>
</evidence>
<organism evidence="15 16">
    <name type="scientific">Pseudidiomarina woesei</name>
    <dbReference type="NCBI Taxonomy" id="1381080"/>
    <lineage>
        <taxon>Bacteria</taxon>
        <taxon>Pseudomonadati</taxon>
        <taxon>Pseudomonadota</taxon>
        <taxon>Gammaproteobacteria</taxon>
        <taxon>Alteromonadales</taxon>
        <taxon>Idiomarinaceae</taxon>
        <taxon>Pseudidiomarina</taxon>
    </lineage>
</organism>
<dbReference type="CDD" id="cd16962">
    <property type="entry name" value="RuvC"/>
    <property type="match status" value="1"/>
</dbReference>
<dbReference type="PANTHER" id="PTHR30194:SF3">
    <property type="entry name" value="CROSSOVER JUNCTION ENDODEOXYRIBONUCLEASE RUVC"/>
    <property type="match status" value="1"/>
</dbReference>
<keyword evidence="8 13" id="KW-0460">Magnesium</keyword>
<dbReference type="GO" id="GO:0003677">
    <property type="term" value="F:DNA binding"/>
    <property type="evidence" value="ECO:0007669"/>
    <property type="project" value="UniProtKB-KW"/>
</dbReference>
<comment type="similarity">
    <text evidence="1 13">Belongs to the RuvC family.</text>
</comment>
<evidence type="ECO:0000256" key="4">
    <source>
        <dbReference type="ARBA" id="ARBA00022723"/>
    </source>
</evidence>
<comment type="subunit">
    <text evidence="13">Homodimer which binds Holliday junction (HJ) DNA. The HJ becomes 2-fold symmetrical on binding to RuvC with unstacked arms; it has a different conformation from HJ DNA in complex with RuvA. In the full resolvosome a probable DNA-RuvA(4)-RuvB(12)-RuvC(2) complex forms which resolves the HJ.</text>
</comment>
<dbReference type="GO" id="GO:0006281">
    <property type="term" value="P:DNA repair"/>
    <property type="evidence" value="ECO:0007669"/>
    <property type="project" value="UniProtKB-UniRule"/>
</dbReference>
<dbReference type="GO" id="GO:0005737">
    <property type="term" value="C:cytoplasm"/>
    <property type="evidence" value="ECO:0007669"/>
    <property type="project" value="UniProtKB-SubCell"/>
</dbReference>